<comment type="subcellular location">
    <subcellularLocation>
        <location evidence="1 9">Cell inner membrane</location>
        <topology evidence="1 9">Multi-pass membrane protein</topology>
    </subcellularLocation>
</comment>
<evidence type="ECO:0000256" key="4">
    <source>
        <dbReference type="ARBA" id="ARBA00022519"/>
    </source>
</evidence>
<evidence type="ECO:0000256" key="5">
    <source>
        <dbReference type="ARBA" id="ARBA00022692"/>
    </source>
</evidence>
<dbReference type="GO" id="GO:0022857">
    <property type="term" value="F:transmembrane transporter activity"/>
    <property type="evidence" value="ECO:0007669"/>
    <property type="project" value="UniProtKB-UniRule"/>
</dbReference>
<gene>
    <name evidence="11" type="ORF">AUC71_01185</name>
</gene>
<proteinExistence type="inferred from homology"/>
<accession>A0A1E3WB87</accession>
<dbReference type="OrthoDB" id="9794346at2"/>
<dbReference type="Pfam" id="PF04290">
    <property type="entry name" value="DctQ"/>
    <property type="match status" value="1"/>
</dbReference>
<feature type="transmembrane region" description="Helical" evidence="9">
    <location>
        <begin position="23"/>
        <end position="44"/>
    </location>
</feature>
<comment type="subunit">
    <text evidence="9">The complex comprises the extracytoplasmic solute receptor protein and the two transmembrane proteins.</text>
</comment>
<dbReference type="Proteomes" id="UP000095042">
    <property type="component" value="Unassembled WGS sequence"/>
</dbReference>
<evidence type="ECO:0000259" key="10">
    <source>
        <dbReference type="Pfam" id="PF04290"/>
    </source>
</evidence>
<dbReference type="GO" id="GO:0005886">
    <property type="term" value="C:plasma membrane"/>
    <property type="evidence" value="ECO:0007669"/>
    <property type="project" value="UniProtKB-SubCell"/>
</dbReference>
<sequence length="185" mass="20697">MPSWIKLYVQYVDAANRVVGRGVMWLVIVMMGVLLYASIARGAFGTSHIWIIETSQMILAAYYLLGGGYSLQLDSHVRMDLLYSRWSPRTQARVDTVTSLLVIFYLIILLIGGLSSTQYAIEYNQKNYSSWSPVLWPIKVVMCTGIVLMLLQMIAVFFRDLAKARGEPLAEALPAGKRLAGEGLE</sequence>
<evidence type="ECO:0000256" key="3">
    <source>
        <dbReference type="ARBA" id="ARBA00022475"/>
    </source>
</evidence>
<keyword evidence="7 9" id="KW-0472">Membrane</keyword>
<keyword evidence="12" id="KW-1185">Reference proteome</keyword>
<feature type="transmembrane region" description="Helical" evidence="9">
    <location>
        <begin position="50"/>
        <end position="71"/>
    </location>
</feature>
<dbReference type="InterPro" id="IPR055348">
    <property type="entry name" value="DctQ"/>
</dbReference>
<comment type="function">
    <text evidence="9">Part of the tripartite ATP-independent periplasmic (TRAP) transport system.</text>
</comment>
<comment type="caution">
    <text evidence="11">The sequence shown here is derived from an EMBL/GenBank/DDBJ whole genome shotgun (WGS) entry which is preliminary data.</text>
</comment>
<evidence type="ECO:0000313" key="11">
    <source>
        <dbReference type="EMBL" id="ODS03051.1"/>
    </source>
</evidence>
<dbReference type="EMBL" id="LPWD01000179">
    <property type="protein sequence ID" value="ODS03051.1"/>
    <property type="molecule type" value="Genomic_DNA"/>
</dbReference>
<evidence type="ECO:0000313" key="12">
    <source>
        <dbReference type="Proteomes" id="UP000095042"/>
    </source>
</evidence>
<feature type="transmembrane region" description="Helical" evidence="9">
    <location>
        <begin position="92"/>
        <end position="114"/>
    </location>
</feature>
<evidence type="ECO:0000256" key="8">
    <source>
        <dbReference type="ARBA" id="ARBA00038436"/>
    </source>
</evidence>
<evidence type="ECO:0000256" key="2">
    <source>
        <dbReference type="ARBA" id="ARBA00022448"/>
    </source>
</evidence>
<dbReference type="AlphaFoldDB" id="A0A1E3WB87"/>
<name>A0A1E3WB87_9HYPH</name>
<keyword evidence="3" id="KW-1003">Cell membrane</keyword>
<evidence type="ECO:0000256" key="7">
    <source>
        <dbReference type="ARBA" id="ARBA00023136"/>
    </source>
</evidence>
<evidence type="ECO:0000256" key="6">
    <source>
        <dbReference type="ARBA" id="ARBA00022989"/>
    </source>
</evidence>
<keyword evidence="5 9" id="KW-0812">Transmembrane</keyword>
<feature type="domain" description="Tripartite ATP-independent periplasmic transporters DctQ component" evidence="10">
    <location>
        <begin position="30"/>
        <end position="161"/>
    </location>
</feature>
<organism evidence="11 12">
    <name type="scientific">Methyloceanibacter marginalis</name>
    <dbReference type="NCBI Taxonomy" id="1774971"/>
    <lineage>
        <taxon>Bacteria</taxon>
        <taxon>Pseudomonadati</taxon>
        <taxon>Pseudomonadota</taxon>
        <taxon>Alphaproteobacteria</taxon>
        <taxon>Hyphomicrobiales</taxon>
        <taxon>Hyphomicrobiaceae</taxon>
        <taxon>Methyloceanibacter</taxon>
    </lineage>
</organism>
<protein>
    <recommendedName>
        <fullName evidence="9">TRAP transporter small permease protein</fullName>
    </recommendedName>
</protein>
<evidence type="ECO:0000256" key="9">
    <source>
        <dbReference type="RuleBase" id="RU369079"/>
    </source>
</evidence>
<dbReference type="PANTHER" id="PTHR35011:SF4">
    <property type="entry name" value="SLL1102 PROTEIN"/>
    <property type="match status" value="1"/>
</dbReference>
<reference evidence="11 12" key="1">
    <citation type="journal article" date="2016" name="Environ. Microbiol.">
        <title>New Methyloceanibacter diversity from North Sea sediments includes methanotroph containing solely the soluble methane monooxygenase.</title>
        <authorList>
            <person name="Vekeman B."/>
            <person name="Kerckhof F.M."/>
            <person name="Cremers G."/>
            <person name="de Vos P."/>
            <person name="Vandamme P."/>
            <person name="Boon N."/>
            <person name="Op den Camp H.J."/>
            <person name="Heylen K."/>
        </authorList>
    </citation>
    <scope>NUCLEOTIDE SEQUENCE [LARGE SCALE GENOMIC DNA]</scope>
    <source>
        <strain evidence="11 12">R-67177</strain>
    </source>
</reference>
<dbReference type="PANTHER" id="PTHR35011">
    <property type="entry name" value="2,3-DIKETO-L-GULONATE TRAP TRANSPORTER SMALL PERMEASE PROTEIN YIAM"/>
    <property type="match status" value="1"/>
</dbReference>
<keyword evidence="2 9" id="KW-0813">Transport</keyword>
<evidence type="ECO:0000256" key="1">
    <source>
        <dbReference type="ARBA" id="ARBA00004429"/>
    </source>
</evidence>
<comment type="similarity">
    <text evidence="8 9">Belongs to the TRAP transporter small permease family.</text>
</comment>
<dbReference type="InterPro" id="IPR007387">
    <property type="entry name" value="TRAP_DctQ"/>
</dbReference>
<keyword evidence="6 9" id="KW-1133">Transmembrane helix</keyword>
<feature type="transmembrane region" description="Helical" evidence="9">
    <location>
        <begin position="134"/>
        <end position="158"/>
    </location>
</feature>
<keyword evidence="4 9" id="KW-0997">Cell inner membrane</keyword>